<feature type="transmembrane region" description="Helical" evidence="8">
    <location>
        <begin position="62"/>
        <end position="79"/>
    </location>
</feature>
<dbReference type="PANTHER" id="PTHR30472:SF25">
    <property type="entry name" value="ABC TRANSPORTER PERMEASE PROTEIN MJ0876-RELATED"/>
    <property type="match status" value="1"/>
</dbReference>
<name>A0A0W8FHQ4_9ZZZZ</name>
<dbReference type="GO" id="GO:0005886">
    <property type="term" value="C:plasma membrane"/>
    <property type="evidence" value="ECO:0007669"/>
    <property type="project" value="UniProtKB-SubCell"/>
</dbReference>
<gene>
    <name evidence="9" type="ORF">ASZ90_009827</name>
</gene>
<feature type="transmembrane region" description="Helical" evidence="8">
    <location>
        <begin position="91"/>
        <end position="111"/>
    </location>
</feature>
<dbReference type="InterPro" id="IPR000522">
    <property type="entry name" value="ABC_transptr_permease_BtuC"/>
</dbReference>
<dbReference type="Pfam" id="PF01032">
    <property type="entry name" value="FecCD"/>
    <property type="match status" value="1"/>
</dbReference>
<reference evidence="9" key="1">
    <citation type="journal article" date="2015" name="Proc. Natl. Acad. Sci. U.S.A.">
        <title>Networks of energetic and metabolic interactions define dynamics in microbial communities.</title>
        <authorList>
            <person name="Embree M."/>
            <person name="Liu J.K."/>
            <person name="Al-Bassam M.M."/>
            <person name="Zengler K."/>
        </authorList>
    </citation>
    <scope>NUCLEOTIDE SEQUENCE</scope>
</reference>
<dbReference type="Gene3D" id="1.10.3470.10">
    <property type="entry name" value="ABC transporter involved in vitamin B12 uptake, BtuC"/>
    <property type="match status" value="1"/>
</dbReference>
<dbReference type="AlphaFoldDB" id="A0A0W8FHQ4"/>
<dbReference type="InterPro" id="IPR037294">
    <property type="entry name" value="ABC_BtuC-like"/>
</dbReference>
<comment type="subcellular location">
    <subcellularLocation>
        <location evidence="1">Cell membrane</location>
        <topology evidence="1">Multi-pass membrane protein</topology>
    </subcellularLocation>
</comment>
<comment type="similarity">
    <text evidence="2">Belongs to the binding-protein-dependent transport system permease family. FecCD subfamily.</text>
</comment>
<dbReference type="SUPFAM" id="SSF81345">
    <property type="entry name" value="ABC transporter involved in vitamin B12 uptake, BtuC"/>
    <property type="match status" value="1"/>
</dbReference>
<protein>
    <submittedName>
        <fullName evidence="9">Vitamin b12 abc transporter, permease component btuc</fullName>
    </submittedName>
</protein>
<dbReference type="CDD" id="cd06550">
    <property type="entry name" value="TM_ABC_iron-siderophores_like"/>
    <property type="match status" value="1"/>
</dbReference>
<evidence type="ECO:0000256" key="4">
    <source>
        <dbReference type="ARBA" id="ARBA00022475"/>
    </source>
</evidence>
<feature type="transmembrane region" description="Helical" evidence="8">
    <location>
        <begin position="279"/>
        <end position="299"/>
    </location>
</feature>
<dbReference type="GO" id="GO:0033214">
    <property type="term" value="P:siderophore-iron import into cell"/>
    <property type="evidence" value="ECO:0007669"/>
    <property type="project" value="TreeGrafter"/>
</dbReference>
<organism evidence="9">
    <name type="scientific">hydrocarbon metagenome</name>
    <dbReference type="NCBI Taxonomy" id="938273"/>
    <lineage>
        <taxon>unclassified sequences</taxon>
        <taxon>metagenomes</taxon>
        <taxon>ecological metagenomes</taxon>
    </lineage>
</organism>
<evidence type="ECO:0000313" key="9">
    <source>
        <dbReference type="EMBL" id="KUG20437.1"/>
    </source>
</evidence>
<evidence type="ECO:0000256" key="8">
    <source>
        <dbReference type="SAM" id="Phobius"/>
    </source>
</evidence>
<evidence type="ECO:0000256" key="1">
    <source>
        <dbReference type="ARBA" id="ARBA00004651"/>
    </source>
</evidence>
<keyword evidence="3" id="KW-0813">Transport</keyword>
<dbReference type="GO" id="GO:0022857">
    <property type="term" value="F:transmembrane transporter activity"/>
    <property type="evidence" value="ECO:0007669"/>
    <property type="project" value="InterPro"/>
</dbReference>
<evidence type="ECO:0000256" key="7">
    <source>
        <dbReference type="ARBA" id="ARBA00023136"/>
    </source>
</evidence>
<feature type="transmembrane region" description="Helical" evidence="8">
    <location>
        <begin position="191"/>
        <end position="212"/>
    </location>
</feature>
<accession>A0A0W8FHQ4</accession>
<keyword evidence="6 8" id="KW-1133">Transmembrane helix</keyword>
<comment type="caution">
    <text evidence="9">The sequence shown here is derived from an EMBL/GenBank/DDBJ whole genome shotgun (WGS) entry which is preliminary data.</text>
</comment>
<evidence type="ECO:0000256" key="6">
    <source>
        <dbReference type="ARBA" id="ARBA00022989"/>
    </source>
</evidence>
<evidence type="ECO:0000256" key="5">
    <source>
        <dbReference type="ARBA" id="ARBA00022692"/>
    </source>
</evidence>
<sequence length="333" mass="35272">MPLYGALAAVLAICAFLSICIGESYIGLRTVIAILLHPLLQQDPFWSSADETIVLLIRLPRMLLAALVGSGLAVSGAVLQSLFRNPMADPFILGISSGAAFGAAAVMMHGISFGLGLFNLPFAAFLCGAATILLVYQLARVGRRVPTYTLLLSGIAVSAFMSACTSFLLFTSQGEFNQIIFWMMGGFAGRTWDHVLVALPFTVFGGLAFFTLSRPLNALMFGEESALYLGIQVERLKKVLLAGTVIVTGAAVAVSGPIGFVGLITPHVVRLFVGPDHRVLLPVSILTGAIFLIVADMVSRTLIAPAELPIGVVTALCGAPFFLFLLKRKRGEA</sequence>
<dbReference type="PANTHER" id="PTHR30472">
    <property type="entry name" value="FERRIC ENTEROBACTIN TRANSPORT SYSTEM PERMEASE PROTEIN"/>
    <property type="match status" value="1"/>
</dbReference>
<evidence type="ECO:0000256" key="2">
    <source>
        <dbReference type="ARBA" id="ARBA00007935"/>
    </source>
</evidence>
<dbReference type="EMBL" id="LNQE01001193">
    <property type="protein sequence ID" value="KUG20437.1"/>
    <property type="molecule type" value="Genomic_DNA"/>
</dbReference>
<feature type="transmembrane region" description="Helical" evidence="8">
    <location>
        <begin position="148"/>
        <end position="171"/>
    </location>
</feature>
<feature type="transmembrane region" description="Helical" evidence="8">
    <location>
        <begin position="239"/>
        <end position="264"/>
    </location>
</feature>
<keyword evidence="4" id="KW-1003">Cell membrane</keyword>
<feature type="transmembrane region" description="Helical" evidence="8">
    <location>
        <begin position="117"/>
        <end position="136"/>
    </location>
</feature>
<keyword evidence="5 8" id="KW-0812">Transmembrane</keyword>
<dbReference type="FunFam" id="1.10.3470.10:FF:000001">
    <property type="entry name" value="Vitamin B12 ABC transporter permease BtuC"/>
    <property type="match status" value="1"/>
</dbReference>
<feature type="transmembrane region" description="Helical" evidence="8">
    <location>
        <begin position="306"/>
        <end position="326"/>
    </location>
</feature>
<proteinExistence type="inferred from homology"/>
<evidence type="ECO:0000256" key="3">
    <source>
        <dbReference type="ARBA" id="ARBA00022448"/>
    </source>
</evidence>
<keyword evidence="7 8" id="KW-0472">Membrane</keyword>